<evidence type="ECO:0000313" key="3">
    <source>
        <dbReference type="Proteomes" id="UP000026714"/>
    </source>
</evidence>
<keyword evidence="3" id="KW-1185">Reference proteome</keyword>
<dbReference type="STRING" id="34103.SAMN05421778_101295"/>
<organism evidence="2 3">
    <name type="scientific">Sphaerotilus natans subsp. natans DSM 6575</name>
    <dbReference type="NCBI Taxonomy" id="1286631"/>
    <lineage>
        <taxon>Bacteria</taxon>
        <taxon>Pseudomonadati</taxon>
        <taxon>Pseudomonadota</taxon>
        <taxon>Betaproteobacteria</taxon>
        <taxon>Burkholderiales</taxon>
        <taxon>Sphaerotilaceae</taxon>
        <taxon>Sphaerotilus</taxon>
    </lineage>
</organism>
<name>A0A059KKL3_9BURK</name>
<feature type="region of interest" description="Disordered" evidence="1">
    <location>
        <begin position="1"/>
        <end position="74"/>
    </location>
</feature>
<dbReference type="AlphaFoldDB" id="A0A059KKL3"/>
<feature type="compositionally biased region" description="Basic and acidic residues" evidence="1">
    <location>
        <begin position="50"/>
        <end position="65"/>
    </location>
</feature>
<gene>
    <name evidence="2" type="ORF">X805_23620</name>
</gene>
<proteinExistence type="predicted"/>
<feature type="region of interest" description="Disordered" evidence="1">
    <location>
        <begin position="146"/>
        <end position="165"/>
    </location>
</feature>
<evidence type="ECO:0000256" key="1">
    <source>
        <dbReference type="SAM" id="MobiDB-lite"/>
    </source>
</evidence>
<reference evidence="2 3" key="1">
    <citation type="journal article" date="2014" name="FEMS Microbiol. Ecol.">
        <title>Sphaerotilus natans encrusted with nanoball-shaped Fe(III) oxide minerals formed by nitrate-reducing mixotrophic Fe(II) oxidation.</title>
        <authorList>
            <person name="Park S."/>
            <person name="Kim D.H."/>
            <person name="Lee J.H."/>
            <person name="Hur H.G."/>
        </authorList>
    </citation>
    <scope>NUCLEOTIDE SEQUENCE [LARGE SCALE GENOMIC DNA]</scope>
    <source>
        <strain evidence="2 3">DSM 6575</strain>
    </source>
</reference>
<comment type="caution">
    <text evidence="2">The sequence shown here is derived from an EMBL/GenBank/DDBJ whole genome shotgun (WGS) entry which is preliminary data.</text>
</comment>
<sequence length="197" mass="21381">MNRQQYRQLQKNDPGVKPDPEDKAGAQDSKPDPEDKAKDKAKGKTKAKAKAKDKLNPADPKDEPPAPKGKGVVIDTDGLVADGVDRQQAADWLMLRATRRLPLTASAWNSIKADGAKLGMDAGQVVRECNSRSWCGFKASWIERERREDPVRPEGRRGAGGSVDRRAELMAKLSGSVPAKHMGDVIEGEARDGGLCD</sequence>
<protein>
    <submittedName>
        <fullName evidence="2">Uncharacterized protein</fullName>
    </submittedName>
</protein>
<dbReference type="Proteomes" id="UP000026714">
    <property type="component" value="Unassembled WGS sequence"/>
</dbReference>
<feature type="compositionally biased region" description="Basic and acidic residues" evidence="1">
    <location>
        <begin position="14"/>
        <end position="42"/>
    </location>
</feature>
<evidence type="ECO:0000313" key="2">
    <source>
        <dbReference type="EMBL" id="KDB51992.1"/>
    </source>
</evidence>
<dbReference type="EMBL" id="AZRA01000061">
    <property type="protein sequence ID" value="KDB51992.1"/>
    <property type="molecule type" value="Genomic_DNA"/>
</dbReference>
<feature type="compositionally biased region" description="Polar residues" evidence="1">
    <location>
        <begin position="1"/>
        <end position="11"/>
    </location>
</feature>
<accession>A0A059KKL3</accession>
<dbReference type="RefSeq" id="WP_156027841.1">
    <property type="nucleotide sequence ID" value="NZ_AZRA01000061.1"/>
</dbReference>